<sequence>MSLFFLSLSLGYEIKKSYIFTVYLGGGFVQNKIIHKKIIEDE</sequence>
<evidence type="ECO:0000313" key="1">
    <source>
        <dbReference type="EMBL" id="BAV95051.1"/>
    </source>
</evidence>
<name>A0A1J1EAT5_9FLAO</name>
<dbReference type="EMBL" id="AP014564">
    <property type="protein sequence ID" value="BAV95051.1"/>
    <property type="molecule type" value="Genomic_DNA"/>
</dbReference>
<dbReference type="AlphaFoldDB" id="A0A1J1EAT5"/>
<dbReference type="Proteomes" id="UP000243197">
    <property type="component" value="Chromosome"/>
</dbReference>
<dbReference type="KEGG" id="ise:JBKA6_1038"/>
<evidence type="ECO:0000313" key="2">
    <source>
        <dbReference type="Proteomes" id="UP000243197"/>
    </source>
</evidence>
<organism evidence="1 2">
    <name type="scientific">Ichthyobacterium seriolicida</name>
    <dbReference type="NCBI Taxonomy" id="242600"/>
    <lineage>
        <taxon>Bacteria</taxon>
        <taxon>Pseudomonadati</taxon>
        <taxon>Bacteroidota</taxon>
        <taxon>Flavobacteriia</taxon>
        <taxon>Flavobacteriales</taxon>
        <taxon>Ichthyobacteriaceae</taxon>
        <taxon>Ichthyobacterium</taxon>
    </lineage>
</organism>
<proteinExistence type="predicted"/>
<accession>A0A1J1EAT5</accession>
<protein>
    <submittedName>
        <fullName evidence="1">Uncharacterized protein</fullName>
    </submittedName>
</protein>
<reference evidence="1 2" key="1">
    <citation type="submission" date="2014-03" db="EMBL/GenBank/DDBJ databases">
        <title>complete genome sequence of Flavobacteriaceae bacterium JBKA-6.</title>
        <authorList>
            <person name="Takano T."/>
            <person name="Nakamura Y."/>
            <person name="Takuma S."/>
            <person name="Yasuike M."/>
            <person name="Matsuyama T."/>
            <person name="Sakai T."/>
            <person name="Fujiwara A."/>
            <person name="Kimoto K."/>
            <person name="Fukuda Y."/>
            <person name="Kondo H."/>
            <person name="Hirono I."/>
            <person name="Nakayasu C."/>
        </authorList>
    </citation>
    <scope>NUCLEOTIDE SEQUENCE [LARGE SCALE GENOMIC DNA]</scope>
    <source>
        <strain evidence="1 2">JBKA-6</strain>
    </source>
</reference>
<gene>
    <name evidence="1" type="ORF">JBKA6_1038</name>
</gene>
<keyword evidence="2" id="KW-1185">Reference proteome</keyword>